<evidence type="ECO:0000313" key="2">
    <source>
        <dbReference type="EMBL" id="KAJ2786657.1"/>
    </source>
</evidence>
<evidence type="ECO:0000256" key="1">
    <source>
        <dbReference type="SAM" id="MobiDB-lite"/>
    </source>
</evidence>
<accession>A0A9W8HMY9</accession>
<sequence>MTLLWQYFAGDETQPEYPIVGHTMADALSASDAASSSWCSVQRPGAAKPPPPSPTIPEIPAHQRVASWLAQQGAVHYRASDGSAAVVTAATERSVPASDVSLGDFLRCTAPYRPSFMDRRDACRPEAGCRDAGMPDIPERTQDTIGADAGRPEQLASLQDAPGATESEGDADFLHHAFGRFVAFQPLDFACHRASTAAPPEDNGDGNGDGSEDDGLCGETCVGLGSRTEQGTKSLWAYFASVVDEMTRDVTFIQ</sequence>
<organism evidence="2 3">
    <name type="scientific">Coemansia interrupta</name>
    <dbReference type="NCBI Taxonomy" id="1126814"/>
    <lineage>
        <taxon>Eukaryota</taxon>
        <taxon>Fungi</taxon>
        <taxon>Fungi incertae sedis</taxon>
        <taxon>Zoopagomycota</taxon>
        <taxon>Kickxellomycotina</taxon>
        <taxon>Kickxellomycetes</taxon>
        <taxon>Kickxellales</taxon>
        <taxon>Kickxellaceae</taxon>
        <taxon>Coemansia</taxon>
    </lineage>
</organism>
<dbReference type="Proteomes" id="UP001140172">
    <property type="component" value="Unassembled WGS sequence"/>
</dbReference>
<keyword evidence="3" id="KW-1185">Reference proteome</keyword>
<dbReference type="AlphaFoldDB" id="A0A9W8HMY9"/>
<comment type="caution">
    <text evidence="2">The sequence shown here is derived from an EMBL/GenBank/DDBJ whole genome shotgun (WGS) entry which is preliminary data.</text>
</comment>
<gene>
    <name evidence="2" type="ORF">GGI15_001331</name>
</gene>
<evidence type="ECO:0000313" key="3">
    <source>
        <dbReference type="Proteomes" id="UP001140172"/>
    </source>
</evidence>
<reference evidence="2" key="1">
    <citation type="submission" date="2022-07" db="EMBL/GenBank/DDBJ databases">
        <title>Phylogenomic reconstructions and comparative analyses of Kickxellomycotina fungi.</title>
        <authorList>
            <person name="Reynolds N.K."/>
            <person name="Stajich J.E."/>
            <person name="Barry K."/>
            <person name="Grigoriev I.V."/>
            <person name="Crous P."/>
            <person name="Smith M.E."/>
        </authorList>
    </citation>
    <scope>NUCLEOTIDE SEQUENCE</scope>
    <source>
        <strain evidence="2">BCRC 34489</strain>
    </source>
</reference>
<dbReference type="EMBL" id="JANBUM010000049">
    <property type="protein sequence ID" value="KAJ2786657.1"/>
    <property type="molecule type" value="Genomic_DNA"/>
</dbReference>
<name>A0A9W8HMY9_9FUNG</name>
<feature type="region of interest" description="Disordered" evidence="1">
    <location>
        <begin position="195"/>
        <end position="214"/>
    </location>
</feature>
<protein>
    <submittedName>
        <fullName evidence="2">Uncharacterized protein</fullName>
    </submittedName>
</protein>
<dbReference type="OrthoDB" id="5592443at2759"/>
<proteinExistence type="predicted"/>